<dbReference type="Proteomes" id="UP001516400">
    <property type="component" value="Unassembled WGS sequence"/>
</dbReference>
<gene>
    <name evidence="1" type="ORF">HHI36_022381</name>
</gene>
<name>A0ABD2MZQ1_9CUCU</name>
<keyword evidence="2" id="KW-1185">Reference proteome</keyword>
<accession>A0ABD2MZQ1</accession>
<sequence length="126" mass="14387">MTTPVLVEKPNQEDSIVKAVKDAAVHHINGHYVCMCMSHDSQLVFLCEFMHLVIILNDIYYASKTLRGCDINSDEASRALAQTNAEIQIHRNNFHSFKCKASETVRKYGIDPNFRKQEKESKNIFG</sequence>
<proteinExistence type="predicted"/>
<evidence type="ECO:0000313" key="1">
    <source>
        <dbReference type="EMBL" id="KAL3271911.1"/>
    </source>
</evidence>
<protein>
    <submittedName>
        <fullName evidence="1">Uncharacterized protein</fullName>
    </submittedName>
</protein>
<dbReference type="EMBL" id="JABFTP020000042">
    <property type="protein sequence ID" value="KAL3271911.1"/>
    <property type="molecule type" value="Genomic_DNA"/>
</dbReference>
<evidence type="ECO:0000313" key="2">
    <source>
        <dbReference type="Proteomes" id="UP001516400"/>
    </source>
</evidence>
<reference evidence="1 2" key="1">
    <citation type="journal article" date="2021" name="BMC Biol.">
        <title>Horizontally acquired antibacterial genes associated with adaptive radiation of ladybird beetles.</title>
        <authorList>
            <person name="Li H.S."/>
            <person name="Tang X.F."/>
            <person name="Huang Y.H."/>
            <person name="Xu Z.Y."/>
            <person name="Chen M.L."/>
            <person name="Du X.Y."/>
            <person name="Qiu B.Y."/>
            <person name="Chen P.T."/>
            <person name="Zhang W."/>
            <person name="Slipinski A."/>
            <person name="Escalona H.E."/>
            <person name="Waterhouse R.M."/>
            <person name="Zwick A."/>
            <person name="Pang H."/>
        </authorList>
    </citation>
    <scope>NUCLEOTIDE SEQUENCE [LARGE SCALE GENOMIC DNA]</scope>
    <source>
        <strain evidence="1">SYSU2018</strain>
    </source>
</reference>
<dbReference type="AlphaFoldDB" id="A0ABD2MZQ1"/>
<organism evidence="1 2">
    <name type="scientific">Cryptolaemus montrouzieri</name>
    <dbReference type="NCBI Taxonomy" id="559131"/>
    <lineage>
        <taxon>Eukaryota</taxon>
        <taxon>Metazoa</taxon>
        <taxon>Ecdysozoa</taxon>
        <taxon>Arthropoda</taxon>
        <taxon>Hexapoda</taxon>
        <taxon>Insecta</taxon>
        <taxon>Pterygota</taxon>
        <taxon>Neoptera</taxon>
        <taxon>Endopterygota</taxon>
        <taxon>Coleoptera</taxon>
        <taxon>Polyphaga</taxon>
        <taxon>Cucujiformia</taxon>
        <taxon>Coccinelloidea</taxon>
        <taxon>Coccinellidae</taxon>
        <taxon>Scymninae</taxon>
        <taxon>Scymnini</taxon>
        <taxon>Cryptolaemus</taxon>
    </lineage>
</organism>
<comment type="caution">
    <text evidence="1">The sequence shown here is derived from an EMBL/GenBank/DDBJ whole genome shotgun (WGS) entry which is preliminary data.</text>
</comment>